<evidence type="ECO:0000256" key="1">
    <source>
        <dbReference type="SAM" id="Phobius"/>
    </source>
</evidence>
<dbReference type="EMBL" id="JBHSKI010000001">
    <property type="protein sequence ID" value="MFC5169521.1"/>
    <property type="molecule type" value="Genomic_DNA"/>
</dbReference>
<accession>A0ABW0AX49</accession>
<gene>
    <name evidence="2" type="ORF">ACFPRK_02730</name>
</gene>
<evidence type="ECO:0000313" key="2">
    <source>
        <dbReference type="EMBL" id="MFC5169521.1"/>
    </source>
</evidence>
<keyword evidence="1" id="KW-0472">Membrane</keyword>
<feature type="transmembrane region" description="Helical" evidence="1">
    <location>
        <begin position="55"/>
        <end position="77"/>
    </location>
</feature>
<dbReference type="RefSeq" id="WP_234351869.1">
    <property type="nucleotide sequence ID" value="NZ_JBHSKI010000001.1"/>
</dbReference>
<sequence>MDRPGGGGMAGAAADDRGCLRLVLGVPLAILHLLAGYCCYGALVIRPSGPWDEGALMGIELACLLTIVLSAVALLITAASSVRRVMAPWWFVPPAAMTVVAVVRWVLLD</sequence>
<protein>
    <recommendedName>
        <fullName evidence="4">Integral membrane protein</fullName>
    </recommendedName>
</protein>
<keyword evidence="1" id="KW-1133">Transmembrane helix</keyword>
<organism evidence="2 3">
    <name type="scientific">Streptomyces mutomycini</name>
    <dbReference type="NCBI Taxonomy" id="284036"/>
    <lineage>
        <taxon>Bacteria</taxon>
        <taxon>Bacillati</taxon>
        <taxon>Actinomycetota</taxon>
        <taxon>Actinomycetes</taxon>
        <taxon>Kitasatosporales</taxon>
        <taxon>Streptomycetaceae</taxon>
        <taxon>Streptomyces</taxon>
    </lineage>
</organism>
<proteinExistence type="predicted"/>
<dbReference type="Proteomes" id="UP001596208">
    <property type="component" value="Unassembled WGS sequence"/>
</dbReference>
<keyword evidence="3" id="KW-1185">Reference proteome</keyword>
<feature type="transmembrane region" description="Helical" evidence="1">
    <location>
        <begin position="89"/>
        <end position="107"/>
    </location>
</feature>
<comment type="caution">
    <text evidence="2">The sequence shown here is derived from an EMBL/GenBank/DDBJ whole genome shotgun (WGS) entry which is preliminary data.</text>
</comment>
<feature type="transmembrane region" description="Helical" evidence="1">
    <location>
        <begin position="20"/>
        <end position="43"/>
    </location>
</feature>
<reference evidence="3" key="1">
    <citation type="journal article" date="2019" name="Int. J. Syst. Evol. Microbiol.">
        <title>The Global Catalogue of Microorganisms (GCM) 10K type strain sequencing project: providing services to taxonomists for standard genome sequencing and annotation.</title>
        <authorList>
            <consortium name="The Broad Institute Genomics Platform"/>
            <consortium name="The Broad Institute Genome Sequencing Center for Infectious Disease"/>
            <person name="Wu L."/>
            <person name="Ma J."/>
        </authorList>
    </citation>
    <scope>NUCLEOTIDE SEQUENCE [LARGE SCALE GENOMIC DNA]</scope>
    <source>
        <strain evidence="3">CGMCC 4.1721</strain>
    </source>
</reference>
<evidence type="ECO:0000313" key="3">
    <source>
        <dbReference type="Proteomes" id="UP001596208"/>
    </source>
</evidence>
<evidence type="ECO:0008006" key="4">
    <source>
        <dbReference type="Google" id="ProtNLM"/>
    </source>
</evidence>
<name>A0ABW0AX49_9ACTN</name>
<keyword evidence="1" id="KW-0812">Transmembrane</keyword>